<organism evidence="1 2">
    <name type="scientific">Gandjariella thermophila</name>
    <dbReference type="NCBI Taxonomy" id="1931992"/>
    <lineage>
        <taxon>Bacteria</taxon>
        <taxon>Bacillati</taxon>
        <taxon>Actinomycetota</taxon>
        <taxon>Actinomycetes</taxon>
        <taxon>Pseudonocardiales</taxon>
        <taxon>Pseudonocardiaceae</taxon>
        <taxon>Gandjariella</taxon>
    </lineage>
</organism>
<gene>
    <name evidence="1" type="ORF">GTS_38990</name>
</gene>
<sequence>MVLRLVGHDDPRVVAVSRALRPQAWRSFTPETVARHALGALDHHRVMELLGTVPGVRTEDVSAATPADRDDERVPMLVEFLATCHWRTFTVVGVSRHLVSVLDTCWREREWLDLEAHWLRDSDR</sequence>
<comment type="caution">
    <text evidence="1">The sequence shown here is derived from an EMBL/GenBank/DDBJ whole genome shotgun (WGS) entry which is preliminary data.</text>
</comment>
<accession>A0A4D4JCZ2</accession>
<evidence type="ECO:0000313" key="2">
    <source>
        <dbReference type="Proteomes" id="UP000298860"/>
    </source>
</evidence>
<dbReference type="EMBL" id="BJFL01000022">
    <property type="protein sequence ID" value="GDY32266.1"/>
    <property type="molecule type" value="Genomic_DNA"/>
</dbReference>
<evidence type="ECO:0000313" key="1">
    <source>
        <dbReference type="EMBL" id="GDY32266.1"/>
    </source>
</evidence>
<keyword evidence="2" id="KW-1185">Reference proteome</keyword>
<reference evidence="2" key="1">
    <citation type="submission" date="2019-04" db="EMBL/GenBank/DDBJ databases">
        <title>Draft genome sequence of Pseudonocardiaceae bacterium SL3-2-4.</title>
        <authorList>
            <person name="Ningsih F."/>
            <person name="Yokota A."/>
            <person name="Sakai Y."/>
            <person name="Nanatani K."/>
            <person name="Yabe S."/>
            <person name="Oetari A."/>
            <person name="Sjamsuridzal W."/>
        </authorList>
    </citation>
    <scope>NUCLEOTIDE SEQUENCE [LARGE SCALE GENOMIC DNA]</scope>
    <source>
        <strain evidence="2">SL3-2-4</strain>
    </source>
</reference>
<name>A0A4D4JCZ2_9PSEU</name>
<dbReference type="Proteomes" id="UP000298860">
    <property type="component" value="Unassembled WGS sequence"/>
</dbReference>
<proteinExistence type="predicted"/>
<protein>
    <submittedName>
        <fullName evidence="1">Uncharacterized protein</fullName>
    </submittedName>
</protein>
<dbReference type="AlphaFoldDB" id="A0A4D4JCZ2"/>